<organism evidence="5">
    <name type="scientific">Oryza glaberrima</name>
    <name type="common">African rice</name>
    <dbReference type="NCBI Taxonomy" id="4538"/>
    <lineage>
        <taxon>Eukaryota</taxon>
        <taxon>Viridiplantae</taxon>
        <taxon>Streptophyta</taxon>
        <taxon>Embryophyta</taxon>
        <taxon>Tracheophyta</taxon>
        <taxon>Spermatophyta</taxon>
        <taxon>Magnoliopsida</taxon>
        <taxon>Liliopsida</taxon>
        <taxon>Poales</taxon>
        <taxon>Poaceae</taxon>
        <taxon>BOP clade</taxon>
        <taxon>Oryzoideae</taxon>
        <taxon>Oryzeae</taxon>
        <taxon>Oryzinae</taxon>
        <taxon>Oryza</taxon>
    </lineage>
</organism>
<feature type="region of interest" description="Leucine repeat II (LRII)" evidence="3">
    <location>
        <begin position="43"/>
        <end position="75"/>
    </location>
</feature>
<protein>
    <submittedName>
        <fullName evidence="5">Hypothetical_protein</fullName>
    </submittedName>
</protein>
<keyword evidence="2" id="KW-0804">Transcription</keyword>
<feature type="compositionally biased region" description="Basic and acidic residues" evidence="4">
    <location>
        <begin position="320"/>
        <end position="334"/>
    </location>
</feature>
<dbReference type="EMBL" id="FQ378034">
    <property type="protein sequence ID" value="CBX25465.1"/>
    <property type="molecule type" value="Genomic_DNA"/>
</dbReference>
<sequence length="334" mass="36452">MSGPFTQPCQWIQLLHELRRRPEGPPRVVRLTVVHDDGELLAKMEELVSDEAEELGMEFQFHGVVGQLEDLDFSNLRNVLEIKSGEALVVSCTLQLHRLLAADDDAMYSSRSAHLNQMASIAQLQHMAVNSCPSSSGGGSVQYKDDDPYRSPATPLTFVSPPVSTPHFQTPAALASFLSAVRALSPKILVVAEQDADHNGVSFRKRFCEALHHYAAVFDSLDAAAATTSAASRLWSPDERAQVERVVVGEEIKGMAGFTGVPLSYAAIRKGNDMVRRCGLRRCENKECGGCLLLCWSSRPLYSISAWRPAASRGAGSGSERSEYVHVGAEPDDR</sequence>
<evidence type="ECO:0000313" key="5">
    <source>
        <dbReference type="EMBL" id="CBX25465.1"/>
    </source>
</evidence>
<proteinExistence type="inferred from homology"/>
<evidence type="ECO:0000256" key="2">
    <source>
        <dbReference type="ARBA" id="ARBA00023163"/>
    </source>
</evidence>
<evidence type="ECO:0000256" key="3">
    <source>
        <dbReference type="PROSITE-ProRule" id="PRU01191"/>
    </source>
</evidence>
<dbReference type="InterPro" id="IPR005202">
    <property type="entry name" value="TF_GRAS"/>
</dbReference>
<evidence type="ECO:0000256" key="1">
    <source>
        <dbReference type="ARBA" id="ARBA00023015"/>
    </source>
</evidence>
<name>G2XMX4_ORYGL</name>
<feature type="region of interest" description="Disordered" evidence="4">
    <location>
        <begin position="312"/>
        <end position="334"/>
    </location>
</feature>
<accession>G2XMX4</accession>
<dbReference type="Pfam" id="PF03514">
    <property type="entry name" value="GRAS"/>
    <property type="match status" value="1"/>
</dbReference>
<gene>
    <name evidence="5" type="primary">Ogl11g00IJ18_11</name>
</gene>
<dbReference type="PROSITE" id="PS50985">
    <property type="entry name" value="GRAS"/>
    <property type="match status" value="1"/>
</dbReference>
<feature type="region of interest" description="SAW" evidence="3">
    <location>
        <begin position="235"/>
        <end position="308"/>
    </location>
</feature>
<reference evidence="5" key="1">
    <citation type="submission" date="2010-10" db="EMBL/GenBank/DDBJ databases">
        <authorList>
            <person name="Genoscope - CEA"/>
        </authorList>
    </citation>
    <scope>NUCLEOTIDE SEQUENCE</scope>
</reference>
<comment type="caution">
    <text evidence="3">Lacks conserved residue(s) required for the propagation of feature annotation.</text>
</comment>
<keyword evidence="1" id="KW-0805">Transcription regulation</keyword>
<dbReference type="AlphaFoldDB" id="G2XMX4"/>
<dbReference type="PANTHER" id="PTHR31636">
    <property type="entry name" value="OSJNBA0084A10.13 PROTEIN-RELATED"/>
    <property type="match status" value="1"/>
</dbReference>
<evidence type="ECO:0000256" key="4">
    <source>
        <dbReference type="SAM" id="MobiDB-lite"/>
    </source>
</evidence>
<comment type="similarity">
    <text evidence="3">Belongs to the GRAS family.</text>
</comment>
<feature type="short sequence motif" description="LXXLL motif" evidence="3">
    <location>
        <begin position="96"/>
        <end position="100"/>
    </location>
</feature>